<evidence type="ECO:0000313" key="3">
    <source>
        <dbReference type="Proteomes" id="UP000248021"/>
    </source>
</evidence>
<comment type="caution">
    <text evidence="2">The sequence shown here is derived from an EMBL/GenBank/DDBJ whole genome shotgun (WGS) entry which is preliminary data.</text>
</comment>
<keyword evidence="3" id="KW-1185">Reference proteome</keyword>
<protein>
    <submittedName>
        <fullName evidence="2">SnoaL-like protein</fullName>
    </submittedName>
</protein>
<name>A0A2V3UUY2_9HYPH</name>
<evidence type="ECO:0000259" key="1">
    <source>
        <dbReference type="Pfam" id="PF12680"/>
    </source>
</evidence>
<dbReference type="InterPro" id="IPR037401">
    <property type="entry name" value="SnoaL-like"/>
</dbReference>
<dbReference type="Proteomes" id="UP000248021">
    <property type="component" value="Unassembled WGS sequence"/>
</dbReference>
<dbReference type="SUPFAM" id="SSF54427">
    <property type="entry name" value="NTF2-like"/>
    <property type="match status" value="1"/>
</dbReference>
<evidence type="ECO:0000313" key="2">
    <source>
        <dbReference type="EMBL" id="PXW64538.1"/>
    </source>
</evidence>
<feature type="domain" description="SnoaL-like" evidence="1">
    <location>
        <begin position="120"/>
        <end position="219"/>
    </location>
</feature>
<accession>A0A2V3UUY2</accession>
<dbReference type="Pfam" id="PF12680">
    <property type="entry name" value="SnoaL_2"/>
    <property type="match status" value="1"/>
</dbReference>
<reference evidence="2 3" key="1">
    <citation type="submission" date="2018-05" db="EMBL/GenBank/DDBJ databases">
        <title>Genomic Encyclopedia of Type Strains, Phase IV (KMG-IV): sequencing the most valuable type-strain genomes for metagenomic binning, comparative biology and taxonomic classification.</title>
        <authorList>
            <person name="Goeker M."/>
        </authorList>
    </citation>
    <scope>NUCLEOTIDE SEQUENCE [LARGE SCALE GENOMIC DNA]</scope>
    <source>
        <strain evidence="2 3">DSM 6462</strain>
    </source>
</reference>
<dbReference type="Gene3D" id="3.10.450.50">
    <property type="match status" value="1"/>
</dbReference>
<sequence length="228" mass="24850">MTRSIAKSTPAPGKQPSVETILVGGGQIRANGAAQKVEAIAPSPLGEPRRGVGAATLANPVEQAVEDIQPASPASRPDGPRLSTGARIVENLGSRRSEKIARKTLPVLAGDEMARKKLFTRFEEAFLTADIAALRACLSPAFQWHLPNGQVVYGREEALAEMGRRFAMPNRPKFSGTVWRFKDSTVIQTYDVEFLGPDGLWRQSRGMDFYDIGGGLITRKDAYWKMVP</sequence>
<proteinExistence type="predicted"/>
<dbReference type="AlphaFoldDB" id="A0A2V3UUY2"/>
<gene>
    <name evidence="2" type="ORF">C7450_101293</name>
</gene>
<dbReference type="InterPro" id="IPR032710">
    <property type="entry name" value="NTF2-like_dom_sf"/>
</dbReference>
<organism evidence="2 3">
    <name type="scientific">Chelatococcus asaccharovorans</name>
    <dbReference type="NCBI Taxonomy" id="28210"/>
    <lineage>
        <taxon>Bacteria</taxon>
        <taxon>Pseudomonadati</taxon>
        <taxon>Pseudomonadota</taxon>
        <taxon>Alphaproteobacteria</taxon>
        <taxon>Hyphomicrobiales</taxon>
        <taxon>Chelatococcaceae</taxon>
        <taxon>Chelatococcus</taxon>
    </lineage>
</organism>
<dbReference type="EMBL" id="QJJK01000001">
    <property type="protein sequence ID" value="PXW64538.1"/>
    <property type="molecule type" value="Genomic_DNA"/>
</dbReference>